<evidence type="ECO:0000313" key="2">
    <source>
        <dbReference type="EMBL" id="KAA6353648.1"/>
    </source>
</evidence>
<dbReference type="EMBL" id="SNRW01037699">
    <property type="protein sequence ID" value="KAA6353648.1"/>
    <property type="molecule type" value="Genomic_DNA"/>
</dbReference>
<feature type="compositionally biased region" description="Basic and acidic residues" evidence="1">
    <location>
        <begin position="46"/>
        <end position="56"/>
    </location>
</feature>
<feature type="region of interest" description="Disordered" evidence="1">
    <location>
        <begin position="34"/>
        <end position="56"/>
    </location>
</feature>
<sequence>MQIQVSELQQGLMAQSAERVAVNHKVGETMKKLFPDGTQSLSSALDQKRPKQEKRLSVANQLVSMIDEVSSDYT</sequence>
<gene>
    <name evidence="2" type="ORF">EZS28_050825</name>
</gene>
<name>A0A5J4T657_9EUKA</name>
<dbReference type="AlphaFoldDB" id="A0A5J4T657"/>
<feature type="non-terminal residue" evidence="2">
    <location>
        <position position="74"/>
    </location>
</feature>
<comment type="caution">
    <text evidence="2">The sequence shown here is derived from an EMBL/GenBank/DDBJ whole genome shotgun (WGS) entry which is preliminary data.</text>
</comment>
<reference evidence="2 3" key="1">
    <citation type="submission" date="2019-03" db="EMBL/GenBank/DDBJ databases">
        <title>Single cell metagenomics reveals metabolic interactions within the superorganism composed of flagellate Streblomastix strix and complex community of Bacteroidetes bacteria on its surface.</title>
        <authorList>
            <person name="Treitli S.C."/>
            <person name="Kolisko M."/>
            <person name="Husnik F."/>
            <person name="Keeling P."/>
            <person name="Hampl V."/>
        </authorList>
    </citation>
    <scope>NUCLEOTIDE SEQUENCE [LARGE SCALE GENOMIC DNA]</scope>
    <source>
        <strain evidence="2">ST1C</strain>
    </source>
</reference>
<accession>A0A5J4T657</accession>
<evidence type="ECO:0000313" key="3">
    <source>
        <dbReference type="Proteomes" id="UP000324800"/>
    </source>
</evidence>
<dbReference type="Proteomes" id="UP000324800">
    <property type="component" value="Unassembled WGS sequence"/>
</dbReference>
<evidence type="ECO:0000256" key="1">
    <source>
        <dbReference type="SAM" id="MobiDB-lite"/>
    </source>
</evidence>
<protein>
    <submittedName>
        <fullName evidence="2">Uncharacterized protein</fullName>
    </submittedName>
</protein>
<proteinExistence type="predicted"/>
<organism evidence="2 3">
    <name type="scientific">Streblomastix strix</name>
    <dbReference type="NCBI Taxonomy" id="222440"/>
    <lineage>
        <taxon>Eukaryota</taxon>
        <taxon>Metamonada</taxon>
        <taxon>Preaxostyla</taxon>
        <taxon>Oxymonadida</taxon>
        <taxon>Streblomastigidae</taxon>
        <taxon>Streblomastix</taxon>
    </lineage>
</organism>